<dbReference type="InterPro" id="IPR005079">
    <property type="entry name" value="Peptidase_C45_hydrolase"/>
</dbReference>
<sequence length="378" mass="40971">MRYDNGAGPVTISTVAGVPGDFAVVSHLVVRGTQAEIGFALARASIDAYGSAPRPVKPVLGRARKRWFEANWPEHHERCRGMAAAFGVADDDPSLCVDELNGLPLPGGCSAVWCPPSPTAPATIVRNFDIHMSVIETEPAARVGQHLPALARPYVLEMHPDRGLSSVAITGNNLSGCLEGINEAGLCVVELADGQGDTIRPTTAPQAGLDEAQLPRFLLDRCHTAAQAREALHGAKHYTRYSTCHFLIADAYGDAFIWERERDNVEHIIDAQTAPLAITNHLLAQATAPAHDEQGSTYARLRHLARQLEHGEPDIERMHTALDSIRAEVATDGPSSTPTAVTLWRSAYRMSKSSMTARFLLGTQPRRRYSAPFTIALR</sequence>
<dbReference type="InterPro" id="IPR029055">
    <property type="entry name" value="Ntn_hydrolases_N"/>
</dbReference>
<keyword evidence="3" id="KW-1185">Reference proteome</keyword>
<protein>
    <submittedName>
        <fullName evidence="2">C45 family autoproteolytic acyltransferase/hydrolase</fullName>
    </submittedName>
</protein>
<dbReference type="NCBIfam" id="NF040521">
    <property type="entry name" value="C45_proenzyme"/>
    <property type="match status" value="1"/>
</dbReference>
<reference evidence="2 3" key="1">
    <citation type="submission" date="2024-10" db="EMBL/GenBank/DDBJ databases">
        <title>The Natural Products Discovery Center: Release of the First 8490 Sequenced Strains for Exploring Actinobacteria Biosynthetic Diversity.</title>
        <authorList>
            <person name="Kalkreuter E."/>
            <person name="Kautsar S.A."/>
            <person name="Yang D."/>
            <person name="Bader C.D."/>
            <person name="Teijaro C.N."/>
            <person name="Fluegel L."/>
            <person name="Davis C.M."/>
            <person name="Simpson J.R."/>
            <person name="Lauterbach L."/>
            <person name="Steele A.D."/>
            <person name="Gui C."/>
            <person name="Meng S."/>
            <person name="Li G."/>
            <person name="Viehrig K."/>
            <person name="Ye F."/>
            <person name="Su P."/>
            <person name="Kiefer A.F."/>
            <person name="Nichols A."/>
            <person name="Cepeda A.J."/>
            <person name="Yan W."/>
            <person name="Fan B."/>
            <person name="Jiang Y."/>
            <person name="Adhikari A."/>
            <person name="Zheng C.-J."/>
            <person name="Schuster L."/>
            <person name="Cowan T.M."/>
            <person name="Smanski M.J."/>
            <person name="Chevrette M.G."/>
            <person name="De Carvalho L.P.S."/>
            <person name="Shen B."/>
        </authorList>
    </citation>
    <scope>NUCLEOTIDE SEQUENCE [LARGE SCALE GENOMIC DNA]</scope>
    <source>
        <strain evidence="2 3">NPDC000087</strain>
    </source>
</reference>
<evidence type="ECO:0000313" key="3">
    <source>
        <dbReference type="Proteomes" id="UP001602245"/>
    </source>
</evidence>
<dbReference type="GO" id="GO:0016746">
    <property type="term" value="F:acyltransferase activity"/>
    <property type="evidence" value="ECO:0007669"/>
    <property type="project" value="UniProtKB-KW"/>
</dbReference>
<dbReference type="EMBL" id="JBIAZU010000010">
    <property type="protein sequence ID" value="MFF5297169.1"/>
    <property type="molecule type" value="Genomic_DNA"/>
</dbReference>
<dbReference type="Pfam" id="PF03417">
    <property type="entry name" value="AAT"/>
    <property type="match status" value="1"/>
</dbReference>
<keyword evidence="2" id="KW-0012">Acyltransferase</keyword>
<evidence type="ECO:0000313" key="2">
    <source>
        <dbReference type="EMBL" id="MFF5297169.1"/>
    </source>
</evidence>
<dbReference type="RefSeq" id="WP_245577352.1">
    <property type="nucleotide sequence ID" value="NZ_JBIAZU010000010.1"/>
</dbReference>
<gene>
    <name evidence="2" type="ORF">ACFY35_47705</name>
</gene>
<accession>A0ABW6WV82</accession>
<organism evidence="2 3">
    <name type="scientific">Paractinoplanes globisporus</name>
    <dbReference type="NCBI Taxonomy" id="113565"/>
    <lineage>
        <taxon>Bacteria</taxon>
        <taxon>Bacillati</taxon>
        <taxon>Actinomycetota</taxon>
        <taxon>Actinomycetes</taxon>
        <taxon>Micromonosporales</taxon>
        <taxon>Micromonosporaceae</taxon>
        <taxon>Paractinoplanes</taxon>
    </lineage>
</organism>
<comment type="caution">
    <text evidence="2">The sequence shown here is derived from an EMBL/GenBank/DDBJ whole genome shotgun (WGS) entry which is preliminary data.</text>
</comment>
<proteinExistence type="predicted"/>
<dbReference type="InterPro" id="IPR047794">
    <property type="entry name" value="C45_proenzyme-like"/>
</dbReference>
<name>A0ABW6WV82_9ACTN</name>
<keyword evidence="2" id="KW-0808">Transferase</keyword>
<dbReference type="SUPFAM" id="SSF56235">
    <property type="entry name" value="N-terminal nucleophile aminohydrolases (Ntn hydrolases)"/>
    <property type="match status" value="1"/>
</dbReference>
<evidence type="ECO:0000259" key="1">
    <source>
        <dbReference type="Pfam" id="PF03417"/>
    </source>
</evidence>
<feature type="domain" description="Peptidase C45 hydrolase" evidence="1">
    <location>
        <begin position="156"/>
        <end position="357"/>
    </location>
</feature>
<dbReference type="Gene3D" id="3.60.60.10">
    <property type="entry name" value="Penicillin V Acylase, Chain A"/>
    <property type="match status" value="1"/>
</dbReference>
<dbReference type="Proteomes" id="UP001602245">
    <property type="component" value="Unassembled WGS sequence"/>
</dbReference>